<protein>
    <submittedName>
        <fullName evidence="1">MoaD/ThiS family protein</fullName>
    </submittedName>
</protein>
<dbReference type="PANTHER" id="PTHR38031">
    <property type="entry name" value="SULFUR CARRIER PROTEIN SLR0821-RELATED"/>
    <property type="match status" value="1"/>
</dbReference>
<dbReference type="InterPro" id="IPR012675">
    <property type="entry name" value="Beta-grasp_dom_sf"/>
</dbReference>
<accession>A0A537LD02</accession>
<dbReference type="InterPro" id="IPR052045">
    <property type="entry name" value="Sulfur_Carrier/Prot_Modifier"/>
</dbReference>
<gene>
    <name evidence="1" type="ORF">E6H01_02425</name>
</gene>
<dbReference type="InterPro" id="IPR003749">
    <property type="entry name" value="ThiS/MoaD-like"/>
</dbReference>
<comment type="caution">
    <text evidence="1">The sequence shown here is derived from an EMBL/GenBank/DDBJ whole genome shotgun (WGS) entry which is preliminary data.</text>
</comment>
<dbReference type="Gene3D" id="3.10.20.30">
    <property type="match status" value="1"/>
</dbReference>
<dbReference type="EMBL" id="VBAL01000020">
    <property type="protein sequence ID" value="TMJ05883.1"/>
    <property type="molecule type" value="Genomic_DNA"/>
</dbReference>
<reference evidence="1 2" key="1">
    <citation type="journal article" date="2019" name="Nat. Microbiol.">
        <title>Mediterranean grassland soil C-N compound turnover is dependent on rainfall and depth, and is mediated by genomically divergent microorganisms.</title>
        <authorList>
            <person name="Diamond S."/>
            <person name="Andeer P.F."/>
            <person name="Li Z."/>
            <person name="Crits-Christoph A."/>
            <person name="Burstein D."/>
            <person name="Anantharaman K."/>
            <person name="Lane K.R."/>
            <person name="Thomas B.C."/>
            <person name="Pan C."/>
            <person name="Northen T.R."/>
            <person name="Banfield J.F."/>
        </authorList>
    </citation>
    <scope>NUCLEOTIDE SEQUENCE [LARGE SCALE GENOMIC DNA]</scope>
    <source>
        <strain evidence="1">NP_4</strain>
    </source>
</reference>
<dbReference type="InterPro" id="IPR016155">
    <property type="entry name" value="Mopterin_synth/thiamin_S_b"/>
</dbReference>
<dbReference type="NCBIfam" id="NF041918">
    <property type="entry name" value="SAMP1"/>
    <property type="match status" value="1"/>
</dbReference>
<name>A0A537LD02_9BACT</name>
<dbReference type="Pfam" id="PF02597">
    <property type="entry name" value="ThiS"/>
    <property type="match status" value="1"/>
</dbReference>
<dbReference type="Proteomes" id="UP000319353">
    <property type="component" value="Unassembled WGS sequence"/>
</dbReference>
<dbReference type="InterPro" id="IPR054834">
    <property type="entry name" value="SAMP1_3"/>
</dbReference>
<sequence>MATVYVPTPLRQATGGRSKLTASGRTVKELLDGLERSYPGIRQQLCDETGEVRSFINVFVNGTEIRQLEGLSTPVQDADEVSIIPAMAGGLDE</sequence>
<organism evidence="1 2">
    <name type="scientific">Candidatus Segetimicrobium genomatis</name>
    <dbReference type="NCBI Taxonomy" id="2569760"/>
    <lineage>
        <taxon>Bacteria</taxon>
        <taxon>Bacillati</taxon>
        <taxon>Candidatus Sysuimicrobiota</taxon>
        <taxon>Candidatus Sysuimicrobiia</taxon>
        <taxon>Candidatus Sysuimicrobiales</taxon>
        <taxon>Candidatus Segetimicrobiaceae</taxon>
        <taxon>Candidatus Segetimicrobium</taxon>
    </lineage>
</organism>
<evidence type="ECO:0000313" key="1">
    <source>
        <dbReference type="EMBL" id="TMJ05883.1"/>
    </source>
</evidence>
<dbReference type="AlphaFoldDB" id="A0A537LD02"/>
<dbReference type="PANTHER" id="PTHR38031:SF1">
    <property type="entry name" value="SULFUR CARRIER PROTEIN CYSO"/>
    <property type="match status" value="1"/>
</dbReference>
<proteinExistence type="predicted"/>
<evidence type="ECO:0000313" key="2">
    <source>
        <dbReference type="Proteomes" id="UP000319353"/>
    </source>
</evidence>
<dbReference type="SUPFAM" id="SSF54285">
    <property type="entry name" value="MoaD/ThiS"/>
    <property type="match status" value="1"/>
</dbReference>
<dbReference type="NCBIfam" id="TIGR01687">
    <property type="entry name" value="moaD_arch"/>
    <property type="match status" value="1"/>
</dbReference>
<dbReference type="InterPro" id="IPR010038">
    <property type="entry name" value="MoaD_arc-typ"/>
</dbReference>